<evidence type="ECO:0000256" key="2">
    <source>
        <dbReference type="ARBA" id="ARBA00006205"/>
    </source>
</evidence>
<dbReference type="PROSITE" id="PS51274">
    <property type="entry name" value="GATASE_COBBQ"/>
    <property type="match status" value="1"/>
</dbReference>
<dbReference type="Pfam" id="PF01656">
    <property type="entry name" value="CbiA"/>
    <property type="match status" value="1"/>
</dbReference>
<evidence type="ECO:0000256" key="3">
    <source>
        <dbReference type="ARBA" id="ARBA00019833"/>
    </source>
</evidence>
<comment type="similarity">
    <text evidence="2 7">Belongs to the CobB/CobQ family. CobQ subfamily.</text>
</comment>
<comment type="caution">
    <text evidence="10">The sequence shown here is derived from an EMBL/GenBank/DDBJ whole genome shotgun (WGS) entry which is preliminary data.</text>
</comment>
<feature type="active site" evidence="7">
    <location>
        <position position="429"/>
    </location>
</feature>
<proteinExistence type="inferred from homology"/>
<dbReference type="Proteomes" id="UP000609726">
    <property type="component" value="Unassembled WGS sequence"/>
</dbReference>
<reference evidence="10 11" key="1">
    <citation type="submission" date="2019-10" db="EMBL/GenBank/DDBJ databases">
        <title>Taxonomy of Antarctic Massilia spp.: description of Massilia rubra sp. nov., Massilia aquatica sp. nov., Massilia mucilaginosa sp. nov., Massilia frigida sp. nov. isolated from streams, lakes and regoliths.</title>
        <authorList>
            <person name="Holochova P."/>
            <person name="Sedlacek I."/>
            <person name="Kralova S."/>
            <person name="Maslanova I."/>
            <person name="Busse H.-J."/>
            <person name="Stankova E."/>
            <person name="Vrbovska V."/>
            <person name="Kovarovic V."/>
            <person name="Bartak M."/>
            <person name="Svec P."/>
            <person name="Pantucek R."/>
        </authorList>
    </citation>
    <scope>NUCLEOTIDE SEQUENCE [LARGE SCALE GENOMIC DNA]</scope>
    <source>
        <strain evidence="10 11">CCM 8733</strain>
    </source>
</reference>
<evidence type="ECO:0000313" key="11">
    <source>
        <dbReference type="Proteomes" id="UP000609726"/>
    </source>
</evidence>
<dbReference type="InterPro" id="IPR002586">
    <property type="entry name" value="CobQ/CobB/MinD/ParA_Nub-bd_dom"/>
</dbReference>
<keyword evidence="11" id="KW-1185">Reference proteome</keyword>
<sequence length="481" mass="51614">MSRFPFHTLMVQGTTSDAGKSTVVAALCRLLKNEGIPVAPFKPQNMALNSAVTADGGEIGRAQALQAIAAGVAPHTDMNPVLLKPSSNIGAQVVIHGKVRAEMNARDYHQYKTVAMGAVLESYARLRQQYQAIVVEGAGSPAEINLRDRDIANMGFAEAVDCPVILVADIDRGGVFAHIVGTLSCLSQSERDRTIGFVINRFRGDISLLEPGLDWLEQQTGKPVLAVLPYLQGLFLDAEDAVQAVQASRGAFKVVVPSLPRMSNHTDFDALRVHPDVDLRFVRQNEAKPACDLLIIPGSKNTRGDLAYLLDQGWGAYIDKHLRYGGKVIGICGGFQMLGREVMDPHGVEGESGATTGLGLLDLRTELTTEKRLAQVTGRCAFADADVAGYEIHMGVSSGAALDMPAFRIEGRDEGARSGDDQILGSYLHGMFDHPQACAALLRWAGLDSGATVDTAQLREASLERIAQAARPLYDALCAIK</sequence>
<dbReference type="EMBL" id="WHJH01000068">
    <property type="protein sequence ID" value="NHZ93297.1"/>
    <property type="molecule type" value="Genomic_DNA"/>
</dbReference>
<organism evidence="10 11">
    <name type="scientific">Massilia mucilaginosa</name>
    <dbReference type="NCBI Taxonomy" id="2609282"/>
    <lineage>
        <taxon>Bacteria</taxon>
        <taxon>Pseudomonadati</taxon>
        <taxon>Pseudomonadota</taxon>
        <taxon>Betaproteobacteria</taxon>
        <taxon>Burkholderiales</taxon>
        <taxon>Oxalobacteraceae</taxon>
        <taxon>Telluria group</taxon>
        <taxon>Massilia</taxon>
    </lineage>
</organism>
<evidence type="ECO:0000259" key="8">
    <source>
        <dbReference type="Pfam" id="PF01656"/>
    </source>
</evidence>
<keyword evidence="5 7" id="KW-0315">Glutamine amidotransferase</keyword>
<feature type="domain" description="CobB/CobQ-like glutamine amidotransferase" evidence="9">
    <location>
        <begin position="253"/>
        <end position="435"/>
    </location>
</feature>
<dbReference type="NCBIfam" id="NF001989">
    <property type="entry name" value="PRK00784.1"/>
    <property type="match status" value="1"/>
</dbReference>
<dbReference type="Gene3D" id="3.40.50.880">
    <property type="match status" value="1"/>
</dbReference>
<dbReference type="SUPFAM" id="SSF52540">
    <property type="entry name" value="P-loop containing nucleoside triphosphate hydrolases"/>
    <property type="match status" value="1"/>
</dbReference>
<dbReference type="Pfam" id="PF07685">
    <property type="entry name" value="GATase_3"/>
    <property type="match status" value="1"/>
</dbReference>
<evidence type="ECO:0000313" key="10">
    <source>
        <dbReference type="EMBL" id="NHZ93297.1"/>
    </source>
</evidence>
<comment type="pathway">
    <text evidence="1 7">Cofactor biosynthesis; adenosylcobalamin biosynthesis.</text>
</comment>
<dbReference type="InterPro" id="IPR027417">
    <property type="entry name" value="P-loop_NTPase"/>
</dbReference>
<evidence type="ECO:0000256" key="7">
    <source>
        <dbReference type="HAMAP-Rule" id="MF_00028"/>
    </source>
</evidence>
<dbReference type="NCBIfam" id="TIGR00313">
    <property type="entry name" value="cobQ"/>
    <property type="match status" value="1"/>
</dbReference>
<feature type="active site" description="Nucleophile" evidence="7">
    <location>
        <position position="332"/>
    </location>
</feature>
<evidence type="ECO:0000256" key="1">
    <source>
        <dbReference type="ARBA" id="ARBA00004953"/>
    </source>
</evidence>
<dbReference type="InterPro" id="IPR033949">
    <property type="entry name" value="CobQ_GATase1"/>
</dbReference>
<dbReference type="PANTHER" id="PTHR21343">
    <property type="entry name" value="DETHIOBIOTIN SYNTHETASE"/>
    <property type="match status" value="1"/>
</dbReference>
<accession>A0ABX0P4D8</accession>
<dbReference type="InterPro" id="IPR011698">
    <property type="entry name" value="GATase_3"/>
</dbReference>
<evidence type="ECO:0000256" key="5">
    <source>
        <dbReference type="ARBA" id="ARBA00022962"/>
    </source>
</evidence>
<dbReference type="CDD" id="cd01750">
    <property type="entry name" value="GATase1_CobQ"/>
    <property type="match status" value="1"/>
</dbReference>
<evidence type="ECO:0000259" key="9">
    <source>
        <dbReference type="Pfam" id="PF07685"/>
    </source>
</evidence>
<keyword evidence="4 7" id="KW-0169">Cobalamin biosynthesis</keyword>
<feature type="domain" description="CobQ/CobB/MinD/ParA nucleotide binding" evidence="8">
    <location>
        <begin position="9"/>
        <end position="234"/>
    </location>
</feature>
<dbReference type="RefSeq" id="WP_166881983.1">
    <property type="nucleotide sequence ID" value="NZ_WHJH01000068.1"/>
</dbReference>
<dbReference type="InterPro" id="IPR047045">
    <property type="entry name" value="CobQ_N"/>
</dbReference>
<evidence type="ECO:0000256" key="4">
    <source>
        <dbReference type="ARBA" id="ARBA00022573"/>
    </source>
</evidence>
<dbReference type="HAMAP" id="MF_00028">
    <property type="entry name" value="CobQ"/>
    <property type="match status" value="1"/>
</dbReference>
<name>A0ABX0P4D8_9BURK</name>
<gene>
    <name evidence="7" type="primary">cobQ</name>
    <name evidence="10" type="ORF">F2P45_30445</name>
</gene>
<protein>
    <recommendedName>
        <fullName evidence="3 7">Cobyric acid synthase</fullName>
    </recommendedName>
</protein>
<dbReference type="InterPro" id="IPR029062">
    <property type="entry name" value="Class_I_gatase-like"/>
</dbReference>
<dbReference type="SUPFAM" id="SSF52317">
    <property type="entry name" value="Class I glutamine amidotransferase-like"/>
    <property type="match status" value="1"/>
</dbReference>
<dbReference type="InterPro" id="IPR004459">
    <property type="entry name" value="CobQ_synth"/>
</dbReference>
<dbReference type="Gene3D" id="3.40.50.300">
    <property type="entry name" value="P-loop containing nucleotide triphosphate hydrolases"/>
    <property type="match status" value="1"/>
</dbReference>
<evidence type="ECO:0000256" key="6">
    <source>
        <dbReference type="ARBA" id="ARBA00025166"/>
    </source>
</evidence>
<dbReference type="PANTHER" id="PTHR21343:SF1">
    <property type="entry name" value="COBYRIC ACID SYNTHASE"/>
    <property type="match status" value="1"/>
</dbReference>
<comment type="function">
    <text evidence="6 7">Catalyzes amidations at positions B, D, E, and G on adenosylcobyrinic A,C-diamide. NH(2) groups are provided by glutamine, and one molecule of ATP is hydrogenolyzed for each amidation.</text>
</comment>
<dbReference type="CDD" id="cd05389">
    <property type="entry name" value="CobQ_N"/>
    <property type="match status" value="1"/>
</dbReference>